<keyword evidence="1" id="KW-0472">Membrane</keyword>
<dbReference type="Proteomes" id="UP001161391">
    <property type="component" value="Unassembled WGS sequence"/>
</dbReference>
<name>A0ABQ5VBI0_9PROT</name>
<evidence type="ECO:0000256" key="1">
    <source>
        <dbReference type="SAM" id="Phobius"/>
    </source>
</evidence>
<reference evidence="2" key="1">
    <citation type="journal article" date="2014" name="Int. J. Syst. Evol. Microbiol.">
        <title>Complete genome of a new Firmicutes species belonging to the dominant human colonic microbiota ('Ruminococcus bicirculans') reveals two chromosomes and a selective capacity to utilize plant glucans.</title>
        <authorList>
            <consortium name="NISC Comparative Sequencing Program"/>
            <person name="Wegmann U."/>
            <person name="Louis P."/>
            <person name="Goesmann A."/>
            <person name="Henrissat B."/>
            <person name="Duncan S.H."/>
            <person name="Flint H.J."/>
        </authorList>
    </citation>
    <scope>NUCLEOTIDE SEQUENCE</scope>
    <source>
        <strain evidence="2">NBRC 108219</strain>
    </source>
</reference>
<feature type="transmembrane region" description="Helical" evidence="1">
    <location>
        <begin position="32"/>
        <end position="50"/>
    </location>
</feature>
<dbReference type="RefSeq" id="WP_284391758.1">
    <property type="nucleotide sequence ID" value="NZ_BSNK01000002.1"/>
</dbReference>
<gene>
    <name evidence="2" type="ORF">GCM10007853_27330</name>
</gene>
<reference evidence="2" key="2">
    <citation type="submission" date="2023-01" db="EMBL/GenBank/DDBJ databases">
        <title>Draft genome sequence of Algimonas ampicilliniresistens strain NBRC 108219.</title>
        <authorList>
            <person name="Sun Q."/>
            <person name="Mori K."/>
        </authorList>
    </citation>
    <scope>NUCLEOTIDE SEQUENCE</scope>
    <source>
        <strain evidence="2">NBRC 108219</strain>
    </source>
</reference>
<organism evidence="2 3">
    <name type="scientific">Algimonas ampicilliniresistens</name>
    <dbReference type="NCBI Taxonomy" id="1298735"/>
    <lineage>
        <taxon>Bacteria</taxon>
        <taxon>Pseudomonadati</taxon>
        <taxon>Pseudomonadota</taxon>
        <taxon>Alphaproteobacteria</taxon>
        <taxon>Maricaulales</taxon>
        <taxon>Robiginitomaculaceae</taxon>
        <taxon>Algimonas</taxon>
    </lineage>
</organism>
<evidence type="ECO:0000313" key="3">
    <source>
        <dbReference type="Proteomes" id="UP001161391"/>
    </source>
</evidence>
<sequence>MMRVMNWALPGLAAVLILLVIRRWLADGTLDIASLVIAIAAIALMILTRIQDKSP</sequence>
<protein>
    <submittedName>
        <fullName evidence="2">Uncharacterized protein</fullName>
    </submittedName>
</protein>
<proteinExistence type="predicted"/>
<keyword evidence="3" id="KW-1185">Reference proteome</keyword>
<dbReference type="EMBL" id="BSNK01000002">
    <property type="protein sequence ID" value="GLQ24859.1"/>
    <property type="molecule type" value="Genomic_DNA"/>
</dbReference>
<accession>A0ABQ5VBI0</accession>
<comment type="caution">
    <text evidence="2">The sequence shown here is derived from an EMBL/GenBank/DDBJ whole genome shotgun (WGS) entry which is preliminary data.</text>
</comment>
<evidence type="ECO:0000313" key="2">
    <source>
        <dbReference type="EMBL" id="GLQ24859.1"/>
    </source>
</evidence>
<keyword evidence="1" id="KW-1133">Transmembrane helix</keyword>
<keyword evidence="1" id="KW-0812">Transmembrane</keyword>